<evidence type="ECO:0000313" key="2">
    <source>
        <dbReference type="Proteomes" id="UP001227268"/>
    </source>
</evidence>
<keyword evidence="2" id="KW-1185">Reference proteome</keyword>
<reference evidence="1" key="1">
    <citation type="submission" date="2023-04" db="EMBL/GenBank/DDBJ databases">
        <title>Draft Genome sequencing of Naganishia species isolated from polar environments using Oxford Nanopore Technology.</title>
        <authorList>
            <person name="Leo P."/>
            <person name="Venkateswaran K."/>
        </authorList>
    </citation>
    <scope>NUCLEOTIDE SEQUENCE</scope>
    <source>
        <strain evidence="1">MNA-CCFEE 5423</strain>
    </source>
</reference>
<comment type="caution">
    <text evidence="1">The sequence shown here is derived from an EMBL/GenBank/DDBJ whole genome shotgun (WGS) entry which is preliminary data.</text>
</comment>
<dbReference type="EMBL" id="JASBWT010000021">
    <property type="protein sequence ID" value="KAJ9095614.1"/>
    <property type="molecule type" value="Genomic_DNA"/>
</dbReference>
<proteinExistence type="predicted"/>
<sequence length="646" mass="72781">MPRARQSSITAFLPSPGSSRPRARPDTATAPIQLNFVNRASYTVVTETNPAPKPTRASASSSSKKLPKLQKKENATAPVNRKKRKAVAMPTPVVNEWDDSDSDQRKNSGSEEGTPERLGAVRLETGKSQLEWGERGPGSDDGSSSSESSEDGEEERQKKRVIVEDSDEDEQPVRKSPSVEIINLESDSDPKPKAMRTRSTLPRSPAPVIPSSTPPRKSSAHDPLGMFSDFDDPPTKSSQPSIGYTRAAKRRARTPTPSSSSQEESESEPDRPASPPPYRTRPPIIKKKQPARRPAKPLGKRRKGVVDPDEEEDEEADSEDEVDPGELVKELEMDEPSRKEAKMRGERYTSPVDLSEEDEDDLIVVGAPFGWTKARHHRAAPAQKPRFDEDEESEGAWTVEEEEELDGFIDDEGKNEQEDISTLLPEKYQMGRYQNLEYHFKVISQFLIHLVIRGPSYALERQKPYYRQSYDAISRKLKGQKDSLVTSSVWKTDFKRSLETYPEFVVGHLDEVEYGCDACHLTGRLSKFVGDLRGNAYDRDTFEDLDDVEEDEDNSDDESDEGSQKESSAPSRGPFKLERNLYDSYKESYKRLSRRLRSGGEHTVNGLTKKKLRDPDEVVQWLDSQGHIMSQFERLSGFEFNLARLT</sequence>
<gene>
    <name evidence="1" type="ORF">QFC21_005485</name>
</gene>
<name>A0ACC2V8X7_9TREE</name>
<protein>
    <submittedName>
        <fullName evidence="1">Uncharacterized protein</fullName>
    </submittedName>
</protein>
<accession>A0ACC2V8X7</accession>
<organism evidence="1 2">
    <name type="scientific">Naganishia friedmannii</name>
    <dbReference type="NCBI Taxonomy" id="89922"/>
    <lineage>
        <taxon>Eukaryota</taxon>
        <taxon>Fungi</taxon>
        <taxon>Dikarya</taxon>
        <taxon>Basidiomycota</taxon>
        <taxon>Agaricomycotina</taxon>
        <taxon>Tremellomycetes</taxon>
        <taxon>Filobasidiales</taxon>
        <taxon>Filobasidiaceae</taxon>
        <taxon>Naganishia</taxon>
    </lineage>
</organism>
<dbReference type="Proteomes" id="UP001227268">
    <property type="component" value="Unassembled WGS sequence"/>
</dbReference>
<evidence type="ECO:0000313" key="1">
    <source>
        <dbReference type="EMBL" id="KAJ9095614.1"/>
    </source>
</evidence>